<dbReference type="EMBL" id="BJXX01000168">
    <property type="protein sequence ID" value="GEN36133.1"/>
    <property type="molecule type" value="Genomic_DNA"/>
</dbReference>
<dbReference type="InterPro" id="IPR009363">
    <property type="entry name" value="Phage_Mu_Gp16"/>
</dbReference>
<gene>
    <name evidence="1" type="ORF">ADA01nite_35930</name>
</gene>
<evidence type="ECO:0000313" key="1">
    <source>
        <dbReference type="EMBL" id="GEN36133.1"/>
    </source>
</evidence>
<comment type="caution">
    <text evidence="1">The sequence shown here is derived from an EMBL/GenBank/DDBJ whole genome shotgun (WGS) entry which is preliminary data.</text>
</comment>
<reference evidence="1 2" key="1">
    <citation type="submission" date="2019-07" db="EMBL/GenBank/DDBJ databases">
        <title>Whole genome shotgun sequence of Aneurinibacillus danicus NBRC 102444.</title>
        <authorList>
            <person name="Hosoyama A."/>
            <person name="Uohara A."/>
            <person name="Ohji S."/>
            <person name="Ichikawa N."/>
        </authorList>
    </citation>
    <scope>NUCLEOTIDE SEQUENCE [LARGE SCALE GENOMIC DNA]</scope>
    <source>
        <strain evidence="1 2">NBRC 102444</strain>
    </source>
</reference>
<proteinExistence type="predicted"/>
<dbReference type="RefSeq" id="WP_146811768.1">
    <property type="nucleotide sequence ID" value="NZ_BJXX01000168.1"/>
</dbReference>
<dbReference type="Pfam" id="PF06252">
    <property type="entry name" value="GemA"/>
    <property type="match status" value="1"/>
</dbReference>
<name>A0A511VF10_9BACL</name>
<accession>A0A511VF10</accession>
<dbReference type="OrthoDB" id="344687at2"/>
<keyword evidence="2" id="KW-1185">Reference proteome</keyword>
<evidence type="ECO:0000313" key="2">
    <source>
        <dbReference type="Proteomes" id="UP000321157"/>
    </source>
</evidence>
<protein>
    <submittedName>
        <fullName evidence="1">GemA protein</fullName>
    </submittedName>
</protein>
<sequence length="141" mass="16207">MSSNTSTKTPPQLLKKIWALAKEVGMDEDMVRVIAKRVTGQARLSGLSKEQACAVIDAMNEAAGKKKPKPTQREFRMTDAQRRKIEQLVYELGWADDPDHLRKFIKKYYKIDHMDWLTKRLASNLIESLKNVLARHQNKLG</sequence>
<dbReference type="Proteomes" id="UP000321157">
    <property type="component" value="Unassembled WGS sequence"/>
</dbReference>
<organism evidence="1 2">
    <name type="scientific">Aneurinibacillus danicus</name>
    <dbReference type="NCBI Taxonomy" id="267746"/>
    <lineage>
        <taxon>Bacteria</taxon>
        <taxon>Bacillati</taxon>
        <taxon>Bacillota</taxon>
        <taxon>Bacilli</taxon>
        <taxon>Bacillales</taxon>
        <taxon>Paenibacillaceae</taxon>
        <taxon>Aneurinibacillus group</taxon>
        <taxon>Aneurinibacillus</taxon>
    </lineage>
</organism>
<dbReference type="AlphaFoldDB" id="A0A511VF10"/>